<dbReference type="Proteomes" id="UP000814243">
    <property type="component" value="Unassembled WGS sequence"/>
</dbReference>
<feature type="compositionally biased region" description="Pro residues" evidence="1">
    <location>
        <begin position="11"/>
        <end position="20"/>
    </location>
</feature>
<dbReference type="PANTHER" id="PTHR31649:SF1">
    <property type="entry name" value="FARNESOIC ACID O-METHYL TRANSFERASE DOMAIN-CONTAINING PROTEIN"/>
    <property type="match status" value="1"/>
</dbReference>
<dbReference type="InterPro" id="IPR006616">
    <property type="entry name" value="DM9_repeat"/>
</dbReference>
<accession>A0A922SIZ3</accession>
<dbReference type="Pfam" id="PF11901">
    <property type="entry name" value="DM9"/>
    <property type="match status" value="1"/>
</dbReference>
<evidence type="ECO:0000313" key="3">
    <source>
        <dbReference type="Proteomes" id="UP000814243"/>
    </source>
</evidence>
<organism evidence="2 3">
    <name type="scientific">Spodoptera exigua</name>
    <name type="common">Beet armyworm</name>
    <name type="synonym">Noctua fulgens</name>
    <dbReference type="NCBI Taxonomy" id="7107"/>
    <lineage>
        <taxon>Eukaryota</taxon>
        <taxon>Metazoa</taxon>
        <taxon>Ecdysozoa</taxon>
        <taxon>Arthropoda</taxon>
        <taxon>Hexapoda</taxon>
        <taxon>Insecta</taxon>
        <taxon>Pterygota</taxon>
        <taxon>Neoptera</taxon>
        <taxon>Endopterygota</taxon>
        <taxon>Lepidoptera</taxon>
        <taxon>Glossata</taxon>
        <taxon>Ditrysia</taxon>
        <taxon>Noctuoidea</taxon>
        <taxon>Noctuidae</taxon>
        <taxon>Amphipyrinae</taxon>
        <taxon>Spodoptera</taxon>
    </lineage>
</organism>
<comment type="caution">
    <text evidence="2">The sequence shown here is derived from an EMBL/GenBank/DDBJ whole genome shotgun (WGS) entry which is preliminary data.</text>
</comment>
<evidence type="ECO:0000313" key="2">
    <source>
        <dbReference type="EMBL" id="KAH9639365.1"/>
    </source>
</evidence>
<sequence>MSGYPYGNPGQYPPPQPQPQIYPQLYNPVNAAVPIPPQPGFAQPFQPQYQPTFGYPYQPGQGPPGQPQTALSYPSAPSAPGYAYNAPYGPVVEWISTTPTDAHALSERAIFGGYYYDGSPLWVIRARFEGDLVPGKLAIKHQAAFVPWGGKENSVKKIEVCCARVSPEWVRWQETREANIPQNAIIAGSTSNGEPLYVGRAREDGSLTPGKVINLTIVYNIIRH</sequence>
<dbReference type="EMBL" id="JACEFF010000343">
    <property type="protein sequence ID" value="KAH9639365.1"/>
    <property type="molecule type" value="Genomic_DNA"/>
</dbReference>
<proteinExistence type="predicted"/>
<feature type="region of interest" description="Disordered" evidence="1">
    <location>
        <begin position="1"/>
        <end position="21"/>
    </location>
</feature>
<dbReference type="SMART" id="SM00696">
    <property type="entry name" value="DM9"/>
    <property type="match status" value="2"/>
</dbReference>
<feature type="region of interest" description="Disordered" evidence="1">
    <location>
        <begin position="52"/>
        <end position="72"/>
    </location>
</feature>
<dbReference type="AlphaFoldDB" id="A0A922SIZ3"/>
<protein>
    <submittedName>
        <fullName evidence="2">Uncharacterized protein</fullName>
    </submittedName>
</protein>
<dbReference type="PANTHER" id="PTHR31649">
    <property type="entry name" value="AGAP009604-PA"/>
    <property type="match status" value="1"/>
</dbReference>
<reference evidence="2" key="1">
    <citation type="journal article" date="2021" name="G3 (Bethesda)">
        <title>Genome and transcriptome analysis of the beet armyworm Spodoptera exigua reveals targets for pest control. .</title>
        <authorList>
            <person name="Simon S."/>
            <person name="Breeschoten T."/>
            <person name="Jansen H.J."/>
            <person name="Dirks R.P."/>
            <person name="Schranz M.E."/>
            <person name="Ros V.I.D."/>
        </authorList>
    </citation>
    <scope>NUCLEOTIDE SEQUENCE</scope>
    <source>
        <strain evidence="2">TB_SE_WUR_2020</strain>
    </source>
</reference>
<feature type="compositionally biased region" description="Low complexity" evidence="1">
    <location>
        <begin position="1"/>
        <end position="10"/>
    </location>
</feature>
<evidence type="ECO:0000256" key="1">
    <source>
        <dbReference type="SAM" id="MobiDB-lite"/>
    </source>
</evidence>
<gene>
    <name evidence="2" type="ORF">HF086_002054</name>
</gene>
<name>A0A922SIZ3_SPOEX</name>